<feature type="region of interest" description="Disordered" evidence="8">
    <location>
        <begin position="156"/>
        <end position="185"/>
    </location>
</feature>
<dbReference type="PANTHER" id="PTHR16140:SF0">
    <property type="entry name" value="NON-STRUCTURAL MAINTENANCE OF CHROMOSOMES ELEMENT 4"/>
    <property type="match status" value="1"/>
</dbReference>
<proteinExistence type="inferred from homology"/>
<keyword evidence="5 7" id="KW-0234">DNA repair</keyword>
<dbReference type="GO" id="GO:0005634">
    <property type="term" value="C:nucleus"/>
    <property type="evidence" value="ECO:0007669"/>
    <property type="project" value="UniProtKB-SubCell"/>
</dbReference>
<evidence type="ECO:0000256" key="7">
    <source>
        <dbReference type="RuleBase" id="RU365071"/>
    </source>
</evidence>
<evidence type="ECO:0000256" key="4">
    <source>
        <dbReference type="ARBA" id="ARBA00023172"/>
    </source>
</evidence>
<evidence type="ECO:0000256" key="3">
    <source>
        <dbReference type="ARBA" id="ARBA00022763"/>
    </source>
</evidence>
<evidence type="ECO:0000256" key="8">
    <source>
        <dbReference type="SAM" id="MobiDB-lite"/>
    </source>
</evidence>
<comment type="subcellular location">
    <subcellularLocation>
        <location evidence="1 7">Nucleus</location>
    </subcellularLocation>
</comment>
<dbReference type="InterPro" id="IPR014854">
    <property type="entry name" value="Nse4_C"/>
</dbReference>
<dbReference type="Pfam" id="PF08743">
    <property type="entry name" value="Nse4_C"/>
    <property type="match status" value="1"/>
</dbReference>
<reference evidence="10" key="1">
    <citation type="submission" date="2020-01" db="EMBL/GenBank/DDBJ databases">
        <title>Genome sequence of Kobresia littledalei, the first chromosome-level genome in the family Cyperaceae.</title>
        <authorList>
            <person name="Qu G."/>
        </authorList>
    </citation>
    <scope>NUCLEOTIDE SEQUENCE</scope>
    <source>
        <strain evidence="10">C.B.Clarke</strain>
        <tissue evidence="10">Leaf</tissue>
    </source>
</reference>
<comment type="function">
    <text evidence="7">Component of the SMC5-SMC6 complex, that promotes sister chromatid alignment after DNA damage and facilitates double-stranded DNA breaks (DSBs) repair via homologous recombination between sister chromatids.</text>
</comment>
<dbReference type="GO" id="GO:0030915">
    <property type="term" value="C:Smc5-Smc6 complex"/>
    <property type="evidence" value="ECO:0007669"/>
    <property type="project" value="UniProtKB-UniRule"/>
</dbReference>
<organism evidence="10 11">
    <name type="scientific">Carex littledalei</name>
    <dbReference type="NCBI Taxonomy" id="544730"/>
    <lineage>
        <taxon>Eukaryota</taxon>
        <taxon>Viridiplantae</taxon>
        <taxon>Streptophyta</taxon>
        <taxon>Embryophyta</taxon>
        <taxon>Tracheophyta</taxon>
        <taxon>Spermatophyta</taxon>
        <taxon>Magnoliopsida</taxon>
        <taxon>Liliopsida</taxon>
        <taxon>Poales</taxon>
        <taxon>Cyperaceae</taxon>
        <taxon>Cyperoideae</taxon>
        <taxon>Cariceae</taxon>
        <taxon>Carex</taxon>
        <taxon>Carex subgen. Euthyceras</taxon>
    </lineage>
</organism>
<name>A0A833V1L0_9POAL</name>
<evidence type="ECO:0000256" key="1">
    <source>
        <dbReference type="ARBA" id="ARBA00004123"/>
    </source>
</evidence>
<evidence type="ECO:0000256" key="2">
    <source>
        <dbReference type="ARBA" id="ARBA00008997"/>
    </source>
</evidence>
<evidence type="ECO:0000259" key="9">
    <source>
        <dbReference type="Pfam" id="PF08743"/>
    </source>
</evidence>
<feature type="domain" description="Non-structural maintenance of chromosome element 4 C-terminal" evidence="9">
    <location>
        <begin position="204"/>
        <end position="289"/>
    </location>
</feature>
<dbReference type="GO" id="GO:0006281">
    <property type="term" value="P:DNA repair"/>
    <property type="evidence" value="ECO:0007669"/>
    <property type="project" value="UniProtKB-UniRule"/>
</dbReference>
<dbReference type="PANTHER" id="PTHR16140">
    <property type="entry name" value="NON-STRUCTURAL MAINTENANCE OF CHROMOSOMES ELEMENT 4"/>
    <property type="match status" value="1"/>
</dbReference>
<dbReference type="InterPro" id="IPR027786">
    <property type="entry name" value="Nse4/EID"/>
</dbReference>
<evidence type="ECO:0000313" key="10">
    <source>
        <dbReference type="EMBL" id="KAF3319812.1"/>
    </source>
</evidence>
<keyword evidence="11" id="KW-1185">Reference proteome</keyword>
<dbReference type="AlphaFoldDB" id="A0A833V1L0"/>
<keyword evidence="3 7" id="KW-0227">DNA damage</keyword>
<dbReference type="OrthoDB" id="361242at2759"/>
<protein>
    <recommendedName>
        <fullName evidence="7">Non-structural maintenance of chromosomes element 4</fullName>
    </recommendedName>
</protein>
<evidence type="ECO:0000256" key="5">
    <source>
        <dbReference type="ARBA" id="ARBA00023204"/>
    </source>
</evidence>
<dbReference type="EMBL" id="SWLB01000202">
    <property type="protein sequence ID" value="KAF3319812.1"/>
    <property type="molecule type" value="Genomic_DNA"/>
</dbReference>
<comment type="similarity">
    <text evidence="2 7">Belongs to the NSE4 family.</text>
</comment>
<dbReference type="GO" id="GO:0006310">
    <property type="term" value="P:DNA recombination"/>
    <property type="evidence" value="ECO:0007669"/>
    <property type="project" value="UniProtKB-UniRule"/>
</dbReference>
<keyword evidence="6 7" id="KW-0539">Nucleus</keyword>
<evidence type="ECO:0000256" key="6">
    <source>
        <dbReference type="ARBA" id="ARBA00023242"/>
    </source>
</evidence>
<sequence length="408" mass="45651">METSSENPDSQQEHSERRVLRSEYLSVKNIICDDGEDIGNVNSNNFCSIIRKVEDLHQNVQRPREQVADAETLLDITTSLVRSLRSQRSGPTPSDFVDALARKFGVPDRDGTHTNYLGVASWQSIGMSVSHIFMRGHGYCTMNGPMVTEVKPRRCVVRGKRNRPTQSSQPEDVGETEGDPTKKTDTDKNMLIMFTLLRKQKQTKLEYLVLNRQSFAQTVENIFALSFLVKDGRVEITVDKNGHHFVSPRNAPAASSIMSGEVSYNHFIFRFDIKDWKSMREMVAPGEELMPHRFNSVKDTLLASNISQVNSGPSNSVKYATLASTIGQVNSGCFNLVKDATLVSNDGQVNTGSTEPDSTSTPIKTLTRNRGLVMREDSGRNDSLNRSSLEEALFNRHKCRRLNDSTAQ</sequence>
<comment type="caution">
    <text evidence="10">The sequence shown here is derived from an EMBL/GenBank/DDBJ whole genome shotgun (WGS) entry which is preliminary data.</text>
</comment>
<gene>
    <name evidence="10" type="ORF">FCM35_KLT21914</name>
</gene>
<comment type="subunit">
    <text evidence="7">Component of the SMC5-SMC6 complex.</text>
</comment>
<dbReference type="Proteomes" id="UP000623129">
    <property type="component" value="Unassembled WGS sequence"/>
</dbReference>
<keyword evidence="4 7" id="KW-0233">DNA recombination</keyword>
<accession>A0A833V1L0</accession>
<evidence type="ECO:0000313" key="11">
    <source>
        <dbReference type="Proteomes" id="UP000623129"/>
    </source>
</evidence>